<evidence type="ECO:0000313" key="2">
    <source>
        <dbReference type="EMBL" id="KAG6378261.1"/>
    </source>
</evidence>
<feature type="region of interest" description="Disordered" evidence="1">
    <location>
        <begin position="301"/>
        <end position="322"/>
    </location>
</feature>
<feature type="compositionally biased region" description="Low complexity" evidence="1">
    <location>
        <begin position="304"/>
        <end position="320"/>
    </location>
</feature>
<reference evidence="2" key="1">
    <citation type="submission" date="2021-03" db="EMBL/GenBank/DDBJ databases">
        <title>Evolutionary innovations through gain and loss of genes in the ectomycorrhizal Boletales.</title>
        <authorList>
            <person name="Wu G."/>
            <person name="Miyauchi S."/>
            <person name="Morin E."/>
            <person name="Yang Z.-L."/>
            <person name="Xu J."/>
            <person name="Martin F.M."/>
        </authorList>
    </citation>
    <scope>NUCLEOTIDE SEQUENCE</scope>
    <source>
        <strain evidence="2">BR01</strain>
    </source>
</reference>
<evidence type="ECO:0000256" key="1">
    <source>
        <dbReference type="SAM" id="MobiDB-lite"/>
    </source>
</evidence>
<evidence type="ECO:0000313" key="3">
    <source>
        <dbReference type="Proteomes" id="UP000683000"/>
    </source>
</evidence>
<feature type="region of interest" description="Disordered" evidence="1">
    <location>
        <begin position="196"/>
        <end position="272"/>
    </location>
</feature>
<feature type="region of interest" description="Disordered" evidence="1">
    <location>
        <begin position="27"/>
        <end position="176"/>
    </location>
</feature>
<name>A0A8I3AD99_9AGAM</name>
<evidence type="ECO:0008006" key="4">
    <source>
        <dbReference type="Google" id="ProtNLM"/>
    </source>
</evidence>
<comment type="caution">
    <text evidence="2">The sequence shown here is derived from an EMBL/GenBank/DDBJ whole genome shotgun (WGS) entry which is preliminary data.</text>
</comment>
<gene>
    <name evidence="2" type="ORF">JVT61DRAFT_13970</name>
</gene>
<dbReference type="OrthoDB" id="10464424at2759"/>
<sequence length="543" mass="57912">MRAVITPGVFIPRFLIALDLQLSQRHKGKGKATAVQDVTEKTSKPQPRLDEAKAKAPTVAKRSDSSQSKGLARTLSKPKEDKGKGKKKQGTVKVPEKKEKKLQPEPEDSEEEARVPAPSTSNKRGKASKVKSSPVLGTNRSVPTPPSPSAPLPTSTDKPCERCAKRNTPCQHVDGRACQQCNRSKVFCSLYRKRWRSESRPPPTNSGPQSQPSSSSRSMTQAAGGSSTESSQQQDGADSKAARQSPPPKRTKHIADKGFPVGPPKRKTVVVQTGARRKQVVIYVQKYAVVITTHKKGGPHVIPTAQSSMGTTTPTTSSAAVEEPEVLVTRQEFNRLQEQLQQLNMLHVGVGQRVQSLGEVVQAQSEAMQTFGCILENPRQGEVGQGSTSASAQLRYPFQAINTASVPSTPPRSAENELGPSSPTSQAGIATTGGSPHAQSRWLVLSSPPPCRNASLERASTPSQARPSPWLSPMQVSSTPSAEPRAATTPAEELPVAGLQTSANVEGEATDNGEPSASGMQGLLDYHGDSEDESMEAVMAEAE</sequence>
<proteinExistence type="predicted"/>
<dbReference type="Proteomes" id="UP000683000">
    <property type="component" value="Unassembled WGS sequence"/>
</dbReference>
<keyword evidence="3" id="KW-1185">Reference proteome</keyword>
<feature type="compositionally biased region" description="Basic and acidic residues" evidence="1">
    <location>
        <begin position="38"/>
        <end position="54"/>
    </location>
</feature>
<feature type="compositionally biased region" description="Basic and acidic residues" evidence="1">
    <location>
        <begin position="94"/>
        <end position="104"/>
    </location>
</feature>
<feature type="compositionally biased region" description="Low complexity" evidence="1">
    <location>
        <begin position="206"/>
        <end position="218"/>
    </location>
</feature>
<feature type="compositionally biased region" description="Low complexity" evidence="1">
    <location>
        <begin position="477"/>
        <end position="493"/>
    </location>
</feature>
<feature type="compositionally biased region" description="Polar residues" evidence="1">
    <location>
        <begin position="419"/>
        <end position="438"/>
    </location>
</feature>
<dbReference type="EMBL" id="JAGFBS010000007">
    <property type="protein sequence ID" value="KAG6378261.1"/>
    <property type="molecule type" value="Genomic_DNA"/>
</dbReference>
<organism evidence="2 3">
    <name type="scientific">Boletus reticuloceps</name>
    <dbReference type="NCBI Taxonomy" id="495285"/>
    <lineage>
        <taxon>Eukaryota</taxon>
        <taxon>Fungi</taxon>
        <taxon>Dikarya</taxon>
        <taxon>Basidiomycota</taxon>
        <taxon>Agaricomycotina</taxon>
        <taxon>Agaricomycetes</taxon>
        <taxon>Agaricomycetidae</taxon>
        <taxon>Boletales</taxon>
        <taxon>Boletineae</taxon>
        <taxon>Boletaceae</taxon>
        <taxon>Boletoideae</taxon>
        <taxon>Boletus</taxon>
    </lineage>
</organism>
<protein>
    <recommendedName>
        <fullName evidence="4">Zn(2)-C6 fungal-type domain-containing protein</fullName>
    </recommendedName>
</protein>
<dbReference type="AlphaFoldDB" id="A0A8I3AD99"/>
<accession>A0A8I3AD99</accession>
<feature type="region of interest" description="Disordered" evidence="1">
    <location>
        <begin position="403"/>
        <end position="543"/>
    </location>
</feature>
<feature type="compositionally biased region" description="Polar residues" evidence="1">
    <location>
        <begin position="219"/>
        <end position="236"/>
    </location>
</feature>